<feature type="region of interest" description="Disordered" evidence="7">
    <location>
        <begin position="116"/>
        <end position="156"/>
    </location>
</feature>
<dbReference type="GO" id="GO:0000785">
    <property type="term" value="C:chromatin"/>
    <property type="evidence" value="ECO:0007669"/>
    <property type="project" value="TreeGrafter"/>
</dbReference>
<feature type="compositionally biased region" description="Acidic residues" evidence="7">
    <location>
        <begin position="231"/>
        <end position="250"/>
    </location>
</feature>
<evidence type="ECO:0000256" key="4">
    <source>
        <dbReference type="ARBA" id="ARBA00023235"/>
    </source>
</evidence>
<accession>A0A8K0JDZ3</accession>
<evidence type="ECO:0000256" key="5">
    <source>
        <dbReference type="PIRNR" id="PIRNR001473"/>
    </source>
</evidence>
<sequence length="470" mass="51089">MVAQALWHLELAGGAEVPMLVRNDFVITNASLTDEVADVNARSVVKVAFEPKNPAELNGDDEDDEDMSDEDEDEDDLEGLTPEDLESEDEDDEAVKEFKQEMRAKISAAINGDKSKSKVKSNEVSASAIATEEDDDDEDEDDEDEDDEDFSLSEEPVDIALCALTPGKIEQVQLNLVFNEEDVVVFKNTGKNTIHLLGNYIDQYPLPTGERDDYDDLSDSEYDSEGYPLGDSDDEEDLMEDLEDSDVDMADLEKVVGRKNGSKGDSGRFEEITEAPKKKETKKIAATPVVATPETKKRKAEEPLVASAEKPGSKKAEKKQKVEAAPTSTVAAAEKKDNKKPVVAEKKNSKDEKPEQQGSKKKTLPSGLVIEDVKIGDGAIAKKGKRCGMRYIGKLLNGKQFDANTAGAPFNFRLGAGEVIKGWDQGVAGMAVGGERKLTIPAALAYGSQKIPGIPPNSTLSFDIKLVNVK</sequence>
<dbReference type="InterPro" id="IPR001179">
    <property type="entry name" value="PPIase_FKBP_dom"/>
</dbReference>
<reference evidence="9" key="1">
    <citation type="submission" date="2020-04" db="EMBL/GenBank/DDBJ databases">
        <title>Analysis of mating type loci in Filobasidium floriforme.</title>
        <authorList>
            <person name="Nowrousian M."/>
        </authorList>
    </citation>
    <scope>NUCLEOTIDE SEQUENCE</scope>
    <source>
        <strain evidence="9">CBS 6242</strain>
    </source>
</reference>
<dbReference type="InterPro" id="IPR046357">
    <property type="entry name" value="PPIase_dom_sf"/>
</dbReference>
<evidence type="ECO:0000256" key="3">
    <source>
        <dbReference type="ARBA" id="ARBA00023110"/>
    </source>
</evidence>
<evidence type="ECO:0000259" key="8">
    <source>
        <dbReference type="PROSITE" id="PS50059"/>
    </source>
</evidence>
<evidence type="ECO:0000256" key="7">
    <source>
        <dbReference type="SAM" id="MobiDB-lite"/>
    </source>
</evidence>
<dbReference type="Pfam" id="PF00254">
    <property type="entry name" value="FKBP_C"/>
    <property type="match status" value="1"/>
</dbReference>
<dbReference type="OrthoDB" id="1902587at2759"/>
<dbReference type="GO" id="GO:0003755">
    <property type="term" value="F:peptidyl-prolyl cis-trans isomerase activity"/>
    <property type="evidence" value="ECO:0007669"/>
    <property type="project" value="UniProtKB-KW"/>
</dbReference>
<dbReference type="InterPro" id="IPR023566">
    <property type="entry name" value="PPIase_Fpr3/Fpr4-like"/>
</dbReference>
<dbReference type="EC" id="5.2.1.8" evidence="5"/>
<protein>
    <recommendedName>
        <fullName evidence="5">FK506-binding protein</fullName>
        <ecNumber evidence="5">5.2.1.8</ecNumber>
    </recommendedName>
</protein>
<dbReference type="PIRSF" id="PIRSF001473">
    <property type="entry name" value="FK506-bp_FPR3"/>
    <property type="match status" value="1"/>
</dbReference>
<dbReference type="EMBL" id="JABELV010000280">
    <property type="protein sequence ID" value="KAG7527479.1"/>
    <property type="molecule type" value="Genomic_DNA"/>
</dbReference>
<dbReference type="Gene3D" id="3.10.50.40">
    <property type="match status" value="1"/>
</dbReference>
<feature type="compositionally biased region" description="Acidic residues" evidence="7">
    <location>
        <begin position="58"/>
        <end position="94"/>
    </location>
</feature>
<dbReference type="PANTHER" id="PTHR43811:SF19">
    <property type="entry name" value="39 KDA FK506-BINDING NUCLEAR PROTEIN"/>
    <property type="match status" value="1"/>
</dbReference>
<dbReference type="PROSITE" id="PS50059">
    <property type="entry name" value="FKBP_PPIASE"/>
    <property type="match status" value="1"/>
</dbReference>
<feature type="compositionally biased region" description="Basic and acidic residues" evidence="7">
    <location>
        <begin position="333"/>
        <end position="355"/>
    </location>
</feature>
<evidence type="ECO:0000256" key="1">
    <source>
        <dbReference type="ARBA" id="ARBA00000971"/>
    </source>
</evidence>
<feature type="compositionally biased region" description="Acidic residues" evidence="7">
    <location>
        <begin position="212"/>
        <end position="224"/>
    </location>
</feature>
<evidence type="ECO:0000256" key="2">
    <source>
        <dbReference type="ARBA" id="ARBA00007838"/>
    </source>
</evidence>
<dbReference type="Gene3D" id="2.60.120.340">
    <property type="entry name" value="Nucleoplasmin core domain"/>
    <property type="match status" value="1"/>
</dbReference>
<keyword evidence="3 5" id="KW-0697">Rotamase</keyword>
<comment type="catalytic activity">
    <reaction evidence="1 5 6">
        <text>[protein]-peptidylproline (omega=180) = [protein]-peptidylproline (omega=0)</text>
        <dbReference type="Rhea" id="RHEA:16237"/>
        <dbReference type="Rhea" id="RHEA-COMP:10747"/>
        <dbReference type="Rhea" id="RHEA-COMP:10748"/>
        <dbReference type="ChEBI" id="CHEBI:83833"/>
        <dbReference type="ChEBI" id="CHEBI:83834"/>
        <dbReference type="EC" id="5.2.1.8"/>
    </reaction>
</comment>
<feature type="compositionally biased region" description="Acidic residues" evidence="7">
    <location>
        <begin position="131"/>
        <end position="156"/>
    </location>
</feature>
<dbReference type="AlphaFoldDB" id="A0A8K0JDZ3"/>
<evidence type="ECO:0000313" key="10">
    <source>
        <dbReference type="Proteomes" id="UP000812966"/>
    </source>
</evidence>
<gene>
    <name evidence="9" type="ORF">FFLO_06894</name>
</gene>
<proteinExistence type="inferred from homology"/>
<comment type="caution">
    <text evidence="9">The sequence shown here is derived from an EMBL/GenBank/DDBJ whole genome shotgun (WGS) entry which is preliminary data.</text>
</comment>
<dbReference type="InterPro" id="IPR041232">
    <property type="entry name" value="NPL"/>
</dbReference>
<feature type="compositionally biased region" description="Basic and acidic residues" evidence="7">
    <location>
        <begin position="311"/>
        <end position="322"/>
    </location>
</feature>
<evidence type="ECO:0000313" key="9">
    <source>
        <dbReference type="EMBL" id="KAG7527479.1"/>
    </source>
</evidence>
<organism evidence="9 10">
    <name type="scientific">Filobasidium floriforme</name>
    <dbReference type="NCBI Taxonomy" id="5210"/>
    <lineage>
        <taxon>Eukaryota</taxon>
        <taxon>Fungi</taxon>
        <taxon>Dikarya</taxon>
        <taxon>Basidiomycota</taxon>
        <taxon>Agaricomycotina</taxon>
        <taxon>Tremellomycetes</taxon>
        <taxon>Filobasidiales</taxon>
        <taxon>Filobasidiaceae</taxon>
        <taxon>Filobasidium</taxon>
    </lineage>
</organism>
<comment type="similarity">
    <text evidence="2">Belongs to the FKBP-type PPIase family. FKBP3/4 subfamily.</text>
</comment>
<dbReference type="GO" id="GO:0005730">
    <property type="term" value="C:nucleolus"/>
    <property type="evidence" value="ECO:0007669"/>
    <property type="project" value="TreeGrafter"/>
</dbReference>
<evidence type="ECO:0000256" key="6">
    <source>
        <dbReference type="PROSITE-ProRule" id="PRU00277"/>
    </source>
</evidence>
<keyword evidence="4 5" id="KW-0413">Isomerase</keyword>
<feature type="region of interest" description="Disordered" evidence="7">
    <location>
        <begin position="50"/>
        <end position="95"/>
    </location>
</feature>
<keyword evidence="10" id="KW-1185">Reference proteome</keyword>
<dbReference type="Proteomes" id="UP000812966">
    <property type="component" value="Unassembled WGS sequence"/>
</dbReference>
<name>A0A8K0JDZ3_9TREE</name>
<feature type="domain" description="PPIase FKBP-type" evidence="8">
    <location>
        <begin position="384"/>
        <end position="470"/>
    </location>
</feature>
<dbReference type="SUPFAM" id="SSF54534">
    <property type="entry name" value="FKBP-like"/>
    <property type="match status" value="1"/>
</dbReference>
<feature type="compositionally biased region" description="Basic and acidic residues" evidence="7">
    <location>
        <begin position="265"/>
        <end position="278"/>
    </location>
</feature>
<feature type="region of interest" description="Disordered" evidence="7">
    <location>
        <begin position="205"/>
        <end position="364"/>
    </location>
</feature>
<dbReference type="Pfam" id="PF17800">
    <property type="entry name" value="NPL"/>
    <property type="match status" value="1"/>
</dbReference>
<dbReference type="FunFam" id="3.10.50.40:FF:000006">
    <property type="entry name" value="Peptidyl-prolyl cis-trans isomerase"/>
    <property type="match status" value="1"/>
</dbReference>
<dbReference type="PANTHER" id="PTHR43811">
    <property type="entry name" value="FKBP-TYPE PEPTIDYL-PROLYL CIS-TRANS ISOMERASE FKPA"/>
    <property type="match status" value="1"/>
</dbReference>